<keyword evidence="8 14" id="KW-0697">Rotamase</keyword>
<dbReference type="GO" id="GO:0005681">
    <property type="term" value="C:spliceosomal complex"/>
    <property type="evidence" value="ECO:0007669"/>
    <property type="project" value="UniProtKB-KW"/>
</dbReference>
<accession>A0A9P8A9E1</accession>
<evidence type="ECO:0000256" key="10">
    <source>
        <dbReference type="ARBA" id="ARBA00023187"/>
    </source>
</evidence>
<comment type="similarity">
    <text evidence="14">Belongs to the cyclophilin-type PPIase family.</text>
</comment>
<evidence type="ECO:0000259" key="15">
    <source>
        <dbReference type="PROSITE" id="PS50072"/>
    </source>
</evidence>
<dbReference type="PRINTS" id="PR00153">
    <property type="entry name" value="CSAPPISMRASE"/>
</dbReference>
<evidence type="ECO:0000256" key="1">
    <source>
        <dbReference type="ARBA" id="ARBA00000971"/>
    </source>
</evidence>
<evidence type="ECO:0000256" key="4">
    <source>
        <dbReference type="ARBA" id="ARBA00022490"/>
    </source>
</evidence>
<dbReference type="SUPFAM" id="SSF50891">
    <property type="entry name" value="Cyclophilin-like"/>
    <property type="match status" value="1"/>
</dbReference>
<evidence type="ECO:0000256" key="11">
    <source>
        <dbReference type="ARBA" id="ARBA00023235"/>
    </source>
</evidence>
<dbReference type="GO" id="GO:0006397">
    <property type="term" value="P:mRNA processing"/>
    <property type="evidence" value="ECO:0007669"/>
    <property type="project" value="UniProtKB-KW"/>
</dbReference>
<organism evidence="16 17">
    <name type="scientific">Mortierella alpina</name>
    <name type="common">Oleaginous fungus</name>
    <name type="synonym">Mortierella renispora</name>
    <dbReference type="NCBI Taxonomy" id="64518"/>
    <lineage>
        <taxon>Eukaryota</taxon>
        <taxon>Fungi</taxon>
        <taxon>Fungi incertae sedis</taxon>
        <taxon>Mucoromycota</taxon>
        <taxon>Mortierellomycotina</taxon>
        <taxon>Mortierellomycetes</taxon>
        <taxon>Mortierellales</taxon>
        <taxon>Mortierellaceae</taxon>
        <taxon>Mortierella</taxon>
    </lineage>
</organism>
<evidence type="ECO:0000256" key="7">
    <source>
        <dbReference type="ARBA" id="ARBA00022990"/>
    </source>
</evidence>
<dbReference type="InterPro" id="IPR029000">
    <property type="entry name" value="Cyclophilin-like_dom_sf"/>
</dbReference>
<sequence>MGVKETSERVIALHATAASRCFGGPSHRSAPRHCLRPQYLALRCCLCSHSRHPLSHARDPLSHSLHTMAQQNPIVFFDVSIGGRPAGRMKMELFADVVPKTAENFRQLCTGEYKKGGVPQGYKGCTFHRVIKDFMIQGGDFLKGDGTGSMSIYGDKFADENFTIKHTGPGLLSMANSGPNSNGCQFFITSTKTEYLDGRHVVFGKLIDGLLTLRKIENVQTGPNNKPKMQVVITECGEY</sequence>
<comment type="function">
    <text evidence="13">PPIase that catalyzes the cis-trans isomerization of proline imidic peptide bonds in oligopeptides and may therefore assist protein folding. Participates in pre-mRNA splicing. May play a role in the assembly of the U4/U5/U6 tri-snRNP complex, one of the building blocks of the spliceosome. May act as a chaperone.</text>
</comment>
<protein>
    <recommendedName>
        <fullName evidence="14">Peptidyl-prolyl cis-trans isomerase</fullName>
        <shortName evidence="14">PPIase</shortName>
        <ecNumber evidence="14">5.2.1.8</ecNumber>
    </recommendedName>
</protein>
<keyword evidence="9" id="KW-0143">Chaperone</keyword>
<evidence type="ECO:0000313" key="17">
    <source>
        <dbReference type="Proteomes" id="UP000717515"/>
    </source>
</evidence>
<keyword evidence="10" id="KW-0508">mRNA splicing</keyword>
<dbReference type="FunFam" id="2.40.100.10:FF:000017">
    <property type="entry name" value="Peptidyl-prolyl cis-trans isomerase"/>
    <property type="match status" value="1"/>
</dbReference>
<dbReference type="PANTHER" id="PTHR11071:SF561">
    <property type="entry name" value="PEPTIDYL-PROLYL CIS-TRANS ISOMERASE D-RELATED"/>
    <property type="match status" value="1"/>
</dbReference>
<dbReference type="InterPro" id="IPR020892">
    <property type="entry name" value="Cyclophilin-type_PPIase_CS"/>
</dbReference>
<keyword evidence="12" id="KW-0539">Nucleus</keyword>
<evidence type="ECO:0000256" key="13">
    <source>
        <dbReference type="ARBA" id="ARBA00059766"/>
    </source>
</evidence>
<keyword evidence="7" id="KW-0007">Acetylation</keyword>
<evidence type="ECO:0000256" key="3">
    <source>
        <dbReference type="ARBA" id="ARBA00004496"/>
    </source>
</evidence>
<dbReference type="EC" id="5.2.1.8" evidence="14"/>
<keyword evidence="6" id="KW-0747">Spliceosome</keyword>
<dbReference type="PROSITE" id="PS00170">
    <property type="entry name" value="CSA_PPIASE_1"/>
    <property type="match status" value="1"/>
</dbReference>
<reference evidence="16" key="1">
    <citation type="submission" date="2021-07" db="EMBL/GenBank/DDBJ databases">
        <title>Draft genome of Mortierella alpina, strain LL118, isolated from an aspen leaf litter sample.</title>
        <authorList>
            <person name="Yang S."/>
            <person name="Vinatzer B.A."/>
        </authorList>
    </citation>
    <scope>NUCLEOTIDE SEQUENCE</scope>
    <source>
        <strain evidence="16">LL118</strain>
    </source>
</reference>
<evidence type="ECO:0000313" key="16">
    <source>
        <dbReference type="EMBL" id="KAG9326807.1"/>
    </source>
</evidence>
<keyword evidence="11 14" id="KW-0413">Isomerase</keyword>
<comment type="catalytic activity">
    <reaction evidence="1 14">
        <text>[protein]-peptidylproline (omega=180) = [protein]-peptidylproline (omega=0)</text>
        <dbReference type="Rhea" id="RHEA:16237"/>
        <dbReference type="Rhea" id="RHEA-COMP:10747"/>
        <dbReference type="Rhea" id="RHEA-COMP:10748"/>
        <dbReference type="ChEBI" id="CHEBI:83833"/>
        <dbReference type="ChEBI" id="CHEBI:83834"/>
        <dbReference type="EC" id="5.2.1.8"/>
    </reaction>
</comment>
<comment type="subcellular location">
    <subcellularLocation>
        <location evidence="3">Cytoplasm</location>
    </subcellularLocation>
    <subcellularLocation>
        <location evidence="2">Nucleus speckle</location>
    </subcellularLocation>
</comment>
<dbReference type="GO" id="GO:0008380">
    <property type="term" value="P:RNA splicing"/>
    <property type="evidence" value="ECO:0007669"/>
    <property type="project" value="UniProtKB-KW"/>
</dbReference>
<dbReference type="AlphaFoldDB" id="A0A9P8A9E1"/>
<keyword evidence="4" id="KW-0963">Cytoplasm</keyword>
<dbReference type="InterPro" id="IPR002130">
    <property type="entry name" value="Cyclophilin-type_PPIase_dom"/>
</dbReference>
<evidence type="ECO:0000256" key="2">
    <source>
        <dbReference type="ARBA" id="ARBA00004324"/>
    </source>
</evidence>
<dbReference type="Pfam" id="PF00160">
    <property type="entry name" value="Pro_isomerase"/>
    <property type="match status" value="1"/>
</dbReference>
<dbReference type="GO" id="GO:0005737">
    <property type="term" value="C:cytoplasm"/>
    <property type="evidence" value="ECO:0007669"/>
    <property type="project" value="UniProtKB-SubCell"/>
</dbReference>
<evidence type="ECO:0000256" key="8">
    <source>
        <dbReference type="ARBA" id="ARBA00023110"/>
    </source>
</evidence>
<evidence type="ECO:0000256" key="9">
    <source>
        <dbReference type="ARBA" id="ARBA00023186"/>
    </source>
</evidence>
<dbReference type="PANTHER" id="PTHR11071">
    <property type="entry name" value="PEPTIDYL-PROLYL CIS-TRANS ISOMERASE"/>
    <property type="match status" value="1"/>
</dbReference>
<dbReference type="CDD" id="cd01926">
    <property type="entry name" value="cyclophilin_ABH_like"/>
    <property type="match status" value="1"/>
</dbReference>
<dbReference type="GO" id="GO:0006457">
    <property type="term" value="P:protein folding"/>
    <property type="evidence" value="ECO:0007669"/>
    <property type="project" value="InterPro"/>
</dbReference>
<dbReference type="PROSITE" id="PS50072">
    <property type="entry name" value="CSA_PPIASE_2"/>
    <property type="match status" value="1"/>
</dbReference>
<evidence type="ECO:0000256" key="5">
    <source>
        <dbReference type="ARBA" id="ARBA00022664"/>
    </source>
</evidence>
<dbReference type="GO" id="GO:0003755">
    <property type="term" value="F:peptidyl-prolyl cis-trans isomerase activity"/>
    <property type="evidence" value="ECO:0007669"/>
    <property type="project" value="UniProtKB-UniRule"/>
</dbReference>
<keyword evidence="5" id="KW-0507">mRNA processing</keyword>
<dbReference type="GO" id="GO:0016018">
    <property type="term" value="F:cyclosporin A binding"/>
    <property type="evidence" value="ECO:0007669"/>
    <property type="project" value="TreeGrafter"/>
</dbReference>
<name>A0A9P8A9E1_MORAP</name>
<comment type="caution">
    <text evidence="16">The sequence shown here is derived from an EMBL/GenBank/DDBJ whole genome shotgun (WGS) entry which is preliminary data.</text>
</comment>
<gene>
    <name evidence="16" type="ORF">KVV02_005469</name>
</gene>
<comment type="function">
    <text evidence="14">PPIases accelerate the folding of proteins. It catalyzes the cis-trans isomerization of proline imidic peptide bonds in oligopeptides.</text>
</comment>
<dbReference type="Proteomes" id="UP000717515">
    <property type="component" value="Unassembled WGS sequence"/>
</dbReference>
<evidence type="ECO:0000256" key="12">
    <source>
        <dbReference type="ARBA" id="ARBA00023242"/>
    </source>
</evidence>
<proteinExistence type="inferred from homology"/>
<dbReference type="GO" id="GO:0016607">
    <property type="term" value="C:nuclear speck"/>
    <property type="evidence" value="ECO:0007669"/>
    <property type="project" value="UniProtKB-SubCell"/>
</dbReference>
<evidence type="ECO:0000256" key="14">
    <source>
        <dbReference type="RuleBase" id="RU363019"/>
    </source>
</evidence>
<dbReference type="Gene3D" id="2.40.100.10">
    <property type="entry name" value="Cyclophilin-like"/>
    <property type="match status" value="1"/>
</dbReference>
<feature type="domain" description="PPIase cyclophilin-type" evidence="15">
    <location>
        <begin position="76"/>
        <end position="238"/>
    </location>
</feature>
<dbReference type="EMBL" id="JAIFTL010000013">
    <property type="protein sequence ID" value="KAG9326807.1"/>
    <property type="molecule type" value="Genomic_DNA"/>
</dbReference>
<evidence type="ECO:0000256" key="6">
    <source>
        <dbReference type="ARBA" id="ARBA00022728"/>
    </source>
</evidence>